<feature type="region of interest" description="Disordered" evidence="1">
    <location>
        <begin position="1"/>
        <end position="62"/>
    </location>
</feature>
<accession>A0ABX3FSQ7</accession>
<name>A0ABX3FSQ7_9ACTN</name>
<dbReference type="Proteomes" id="UP000187151">
    <property type="component" value="Unassembled WGS sequence"/>
</dbReference>
<evidence type="ECO:0000256" key="1">
    <source>
        <dbReference type="SAM" id="MobiDB-lite"/>
    </source>
</evidence>
<sequence>MSAPAGAQRHPRPSAVSMHALLAAGAAATAVSTPPSRDERAPREGEPEDAVREQAAPESEAA</sequence>
<dbReference type="RefSeq" id="WP_063834917.1">
    <property type="nucleotide sequence ID" value="NZ_JBHYUY010000047.1"/>
</dbReference>
<reference evidence="2 3" key="1">
    <citation type="submission" date="2016-01" db="EMBL/GenBank/DDBJ databases">
        <title>Streptomyces amritsarensis strain MTCC 11845 genome sequencing and assembly.</title>
        <authorList>
            <person name="Sharma D."/>
            <person name="Nair G.R."/>
            <person name="Kaur G."/>
            <person name="Manhas R.K."/>
            <person name="Mayilraj S."/>
        </authorList>
    </citation>
    <scope>NUCLEOTIDE SEQUENCE [LARGE SCALE GENOMIC DNA]</scope>
    <source>
        <strain evidence="2 3">MTCC 11845</strain>
    </source>
</reference>
<proteinExistence type="predicted"/>
<feature type="compositionally biased region" description="Basic and acidic residues" evidence="1">
    <location>
        <begin position="36"/>
        <end position="52"/>
    </location>
</feature>
<feature type="compositionally biased region" description="Low complexity" evidence="1">
    <location>
        <begin position="20"/>
        <end position="30"/>
    </location>
</feature>
<organism evidence="2 3">
    <name type="scientific">Streptomyces amritsarensis</name>
    <dbReference type="NCBI Taxonomy" id="681158"/>
    <lineage>
        <taxon>Bacteria</taxon>
        <taxon>Bacillati</taxon>
        <taxon>Actinomycetota</taxon>
        <taxon>Actinomycetes</taxon>
        <taxon>Kitasatosporales</taxon>
        <taxon>Streptomycetaceae</taxon>
        <taxon>Streptomyces</taxon>
    </lineage>
</organism>
<gene>
    <name evidence="2" type="ORF">AVW11_33120</name>
</gene>
<dbReference type="EMBL" id="MQUR01000135">
    <property type="protein sequence ID" value="OLZ48905.1"/>
    <property type="molecule type" value="Genomic_DNA"/>
</dbReference>
<protein>
    <submittedName>
        <fullName evidence="2">Uncharacterized protein</fullName>
    </submittedName>
</protein>
<comment type="caution">
    <text evidence="2">The sequence shown here is derived from an EMBL/GenBank/DDBJ whole genome shotgun (WGS) entry which is preliminary data.</text>
</comment>
<keyword evidence="3" id="KW-1185">Reference proteome</keyword>
<evidence type="ECO:0000313" key="3">
    <source>
        <dbReference type="Proteomes" id="UP000187151"/>
    </source>
</evidence>
<evidence type="ECO:0000313" key="2">
    <source>
        <dbReference type="EMBL" id="OLZ48905.1"/>
    </source>
</evidence>